<name>A0A9X7INJ5_9MYCO</name>
<dbReference type="CDD" id="cd00338">
    <property type="entry name" value="Ser_Recombinase"/>
    <property type="match status" value="1"/>
</dbReference>
<dbReference type="GO" id="GO:0015074">
    <property type="term" value="P:DNA integration"/>
    <property type="evidence" value="ECO:0007669"/>
    <property type="project" value="UniProtKB-KW"/>
</dbReference>
<protein>
    <submittedName>
        <fullName evidence="7">Resolvase</fullName>
    </submittedName>
</protein>
<evidence type="ECO:0000256" key="3">
    <source>
        <dbReference type="ARBA" id="ARBA00023172"/>
    </source>
</evidence>
<dbReference type="Pfam" id="PF00239">
    <property type="entry name" value="Resolvase"/>
    <property type="match status" value="1"/>
</dbReference>
<dbReference type="Proteomes" id="UP000237911">
    <property type="component" value="Unassembled WGS sequence"/>
</dbReference>
<dbReference type="PROSITE" id="PS51736">
    <property type="entry name" value="RECOMBINASES_3"/>
    <property type="match status" value="1"/>
</dbReference>
<dbReference type="EMBL" id="PUEV01000047">
    <property type="protein sequence ID" value="PQM52519.1"/>
    <property type="molecule type" value="Genomic_DNA"/>
</dbReference>
<evidence type="ECO:0000256" key="1">
    <source>
        <dbReference type="ARBA" id="ARBA00022908"/>
    </source>
</evidence>
<organism evidence="7 8">
    <name type="scientific">Mycolicibacter virginiensis</name>
    <dbReference type="NCBI Taxonomy" id="1795032"/>
    <lineage>
        <taxon>Bacteria</taxon>
        <taxon>Bacillati</taxon>
        <taxon>Actinomycetota</taxon>
        <taxon>Actinomycetes</taxon>
        <taxon>Mycobacteriales</taxon>
        <taxon>Mycobacteriaceae</taxon>
        <taxon>Mycolicibacter</taxon>
    </lineage>
</organism>
<dbReference type="PANTHER" id="PTHR30461:SF2">
    <property type="entry name" value="SERINE RECOMBINASE PINE-RELATED"/>
    <property type="match status" value="1"/>
</dbReference>
<evidence type="ECO:0000313" key="7">
    <source>
        <dbReference type="EMBL" id="PQM52519.1"/>
    </source>
</evidence>
<dbReference type="GO" id="GO:0000150">
    <property type="term" value="F:DNA strand exchange activity"/>
    <property type="evidence" value="ECO:0007669"/>
    <property type="project" value="InterPro"/>
</dbReference>
<evidence type="ECO:0000313" key="8">
    <source>
        <dbReference type="Proteomes" id="UP000237911"/>
    </source>
</evidence>
<dbReference type="Gene3D" id="3.40.50.1390">
    <property type="entry name" value="Resolvase, N-terminal catalytic domain"/>
    <property type="match status" value="1"/>
</dbReference>
<dbReference type="InterPro" id="IPR011109">
    <property type="entry name" value="DNA_bind_recombinase_dom"/>
</dbReference>
<evidence type="ECO:0000256" key="5">
    <source>
        <dbReference type="PROSITE-ProRule" id="PRU10137"/>
    </source>
</evidence>
<reference evidence="7 8" key="1">
    <citation type="submission" date="2018-02" db="EMBL/GenBank/DDBJ databases">
        <title>Draft genome sequence of Mycobacterium virginiense isolated from mud of a swine farm in Japan.</title>
        <authorList>
            <person name="Ohya K."/>
        </authorList>
    </citation>
    <scope>NUCLEOTIDE SEQUENCE [LARGE SCALE GENOMIC DNA]</scope>
    <source>
        <strain evidence="7 8">GF75</strain>
    </source>
</reference>
<dbReference type="InterPro" id="IPR006119">
    <property type="entry name" value="Resolv_N"/>
</dbReference>
<comment type="caution">
    <text evidence="7">The sequence shown here is derived from an EMBL/GenBank/DDBJ whole genome shotgun (WGS) entry which is preliminary data.</text>
</comment>
<evidence type="ECO:0000259" key="6">
    <source>
        <dbReference type="PROSITE" id="PS51736"/>
    </source>
</evidence>
<feature type="domain" description="Resolvase/invertase-type recombinase catalytic" evidence="6">
    <location>
        <begin position="8"/>
        <end position="154"/>
    </location>
</feature>
<evidence type="ECO:0000256" key="2">
    <source>
        <dbReference type="ARBA" id="ARBA00023125"/>
    </source>
</evidence>
<dbReference type="RefSeq" id="WP_105294991.1">
    <property type="nucleotide sequence ID" value="NZ_PUEV01000047.1"/>
</dbReference>
<keyword evidence="8" id="KW-1185">Reference proteome</keyword>
<dbReference type="AlphaFoldDB" id="A0A9X7INJ5"/>
<feature type="active site" description="O-(5'-phospho-DNA)-serine intermediate" evidence="4 5">
    <location>
        <position position="16"/>
    </location>
</feature>
<evidence type="ECO:0000256" key="4">
    <source>
        <dbReference type="PIRSR" id="PIRSR606118-50"/>
    </source>
</evidence>
<dbReference type="GO" id="GO:0003677">
    <property type="term" value="F:DNA binding"/>
    <property type="evidence" value="ECO:0007669"/>
    <property type="project" value="UniProtKB-KW"/>
</dbReference>
<dbReference type="InterPro" id="IPR036162">
    <property type="entry name" value="Resolvase-like_N_sf"/>
</dbReference>
<accession>A0A9X7INJ5</accession>
<proteinExistence type="predicted"/>
<keyword evidence="3" id="KW-0233">DNA recombination</keyword>
<dbReference type="PANTHER" id="PTHR30461">
    <property type="entry name" value="DNA-INVERTASE FROM LAMBDOID PROPHAGE"/>
    <property type="match status" value="1"/>
</dbReference>
<dbReference type="InterPro" id="IPR050639">
    <property type="entry name" value="SSR_resolvase"/>
</dbReference>
<dbReference type="SUPFAM" id="SSF53041">
    <property type="entry name" value="Resolvase-like"/>
    <property type="match status" value="1"/>
</dbReference>
<keyword evidence="1" id="KW-0229">DNA integration</keyword>
<dbReference type="SMART" id="SM00857">
    <property type="entry name" value="Resolvase"/>
    <property type="match status" value="1"/>
</dbReference>
<dbReference type="Pfam" id="PF07508">
    <property type="entry name" value="Recombinase"/>
    <property type="match status" value="1"/>
</dbReference>
<dbReference type="InterPro" id="IPR006118">
    <property type="entry name" value="Recombinase_CS"/>
</dbReference>
<sequence length="222" mass="24033">MTGAKPLRVVGYVRVSTAKQGDTGHGIGAQHQALEHFCAAHGHELLTVTSDVVSGSASDRMYGREVAIAAIESGVADALLVRALDRATRDQEDAAKLFKRAERNAWRLMDCDKADSGDPSQRLLADIRIAVAAEERRKISERTREGLAKARKAGKRLGRPPQVDHALAEQITHMHTRDGLGANMIARTLTERGVPTPRGGVRWYPTTVSDILKRANMNGAAA</sequence>
<gene>
    <name evidence="7" type="ORF">C5U48_09415</name>
</gene>
<dbReference type="PROSITE" id="PS00397">
    <property type="entry name" value="RECOMBINASES_1"/>
    <property type="match status" value="1"/>
</dbReference>
<keyword evidence="2" id="KW-0238">DNA-binding</keyword>